<feature type="compositionally biased region" description="Polar residues" evidence="14">
    <location>
        <begin position="1249"/>
        <end position="1266"/>
    </location>
</feature>
<feature type="compositionally biased region" description="Polar residues" evidence="14">
    <location>
        <begin position="828"/>
        <end position="840"/>
    </location>
</feature>
<feature type="compositionally biased region" description="Low complexity" evidence="14">
    <location>
        <begin position="943"/>
        <end position="955"/>
    </location>
</feature>
<name>A0A8C5NP85_JUNHY</name>
<protein>
    <recommendedName>
        <fullName evidence="4">MAP kinase-activating death domain protein</fullName>
    </recommendedName>
    <alternativeName>
        <fullName evidence="12">Rab3 GDP/GTP exchange factor</fullName>
    </alternativeName>
    <alternativeName>
        <fullName evidence="13">Rab3 GDP/GTP exchange protein</fullName>
    </alternativeName>
</protein>
<dbReference type="Gene3D" id="3.40.50.11500">
    <property type="match status" value="1"/>
</dbReference>
<dbReference type="GO" id="GO:0032483">
    <property type="term" value="P:regulation of Rab protein signal transduction"/>
    <property type="evidence" value="ECO:0007669"/>
    <property type="project" value="TreeGrafter"/>
</dbReference>
<evidence type="ECO:0000256" key="13">
    <source>
        <dbReference type="ARBA" id="ARBA00081633"/>
    </source>
</evidence>
<evidence type="ECO:0000256" key="1">
    <source>
        <dbReference type="ARBA" id="ARBA00004236"/>
    </source>
</evidence>
<comment type="subcellular location">
    <subcellularLocation>
        <location evidence="1">Cell membrane</location>
    </subcellularLocation>
    <subcellularLocation>
        <location evidence="2">Cytoplasm</location>
    </subcellularLocation>
</comment>
<evidence type="ECO:0000256" key="3">
    <source>
        <dbReference type="ARBA" id="ARBA00005978"/>
    </source>
</evidence>
<dbReference type="Proteomes" id="UP000694408">
    <property type="component" value="Unplaced"/>
</dbReference>
<feature type="domain" description="UDENN" evidence="15">
    <location>
        <begin position="14"/>
        <end position="571"/>
    </location>
</feature>
<dbReference type="Pfam" id="PF03456">
    <property type="entry name" value="uDENN"/>
    <property type="match status" value="1"/>
</dbReference>
<feature type="compositionally biased region" description="Low complexity" evidence="14">
    <location>
        <begin position="708"/>
        <end position="720"/>
    </location>
</feature>
<feature type="compositionally biased region" description="Acidic residues" evidence="14">
    <location>
        <begin position="815"/>
        <end position="824"/>
    </location>
</feature>
<keyword evidence="17" id="KW-1185">Reference proteome</keyword>
<evidence type="ECO:0000256" key="7">
    <source>
        <dbReference type="ARBA" id="ARBA00022658"/>
    </source>
</evidence>
<feature type="compositionally biased region" description="Polar residues" evidence="14">
    <location>
        <begin position="1201"/>
        <end position="1220"/>
    </location>
</feature>
<evidence type="ECO:0000256" key="14">
    <source>
        <dbReference type="SAM" id="MobiDB-lite"/>
    </source>
</evidence>
<feature type="compositionally biased region" description="Low complexity" evidence="14">
    <location>
        <begin position="135"/>
        <end position="147"/>
    </location>
</feature>
<dbReference type="GO" id="GO:0042981">
    <property type="term" value="P:regulation of apoptotic process"/>
    <property type="evidence" value="ECO:0007669"/>
    <property type="project" value="TreeGrafter"/>
</dbReference>
<organism evidence="16 17">
    <name type="scientific">Junco hyemalis</name>
    <name type="common">Dark-eyed junco</name>
    <dbReference type="NCBI Taxonomy" id="40217"/>
    <lineage>
        <taxon>Eukaryota</taxon>
        <taxon>Metazoa</taxon>
        <taxon>Chordata</taxon>
        <taxon>Craniata</taxon>
        <taxon>Vertebrata</taxon>
        <taxon>Euteleostomi</taxon>
        <taxon>Archelosauria</taxon>
        <taxon>Archosauria</taxon>
        <taxon>Dinosauria</taxon>
        <taxon>Saurischia</taxon>
        <taxon>Theropoda</taxon>
        <taxon>Coelurosauria</taxon>
        <taxon>Aves</taxon>
        <taxon>Neognathae</taxon>
        <taxon>Neoaves</taxon>
        <taxon>Telluraves</taxon>
        <taxon>Australaves</taxon>
        <taxon>Passeriformes</taxon>
        <taxon>Passerellidae</taxon>
        <taxon>Junco</taxon>
    </lineage>
</organism>
<feature type="region of interest" description="Disordered" evidence="14">
    <location>
        <begin position="1142"/>
        <end position="1293"/>
    </location>
</feature>
<dbReference type="Ensembl" id="ENSJHYT00000016357.1">
    <property type="protein sequence ID" value="ENSJHYP00000013529.1"/>
    <property type="gene ID" value="ENSJHYG00000010468.1"/>
</dbReference>
<keyword evidence="6" id="KW-0963">Cytoplasm</keyword>
<evidence type="ECO:0000313" key="17">
    <source>
        <dbReference type="Proteomes" id="UP000694408"/>
    </source>
</evidence>
<evidence type="ECO:0000256" key="11">
    <source>
        <dbReference type="ARBA" id="ARBA00064743"/>
    </source>
</evidence>
<dbReference type="InterPro" id="IPR043153">
    <property type="entry name" value="DENN_C"/>
</dbReference>
<dbReference type="Pfam" id="PF23629">
    <property type="entry name" value="Death_MADD"/>
    <property type="match status" value="1"/>
</dbReference>
<dbReference type="Pfam" id="PF02141">
    <property type="entry name" value="DENN"/>
    <property type="match status" value="1"/>
</dbReference>
<feature type="compositionally biased region" description="Basic residues" evidence="14">
    <location>
        <begin position="163"/>
        <end position="174"/>
    </location>
</feature>
<evidence type="ECO:0000313" key="16">
    <source>
        <dbReference type="Ensembl" id="ENSJHYP00000013529.1"/>
    </source>
</evidence>
<keyword evidence="7" id="KW-0344">Guanine-nucleotide releasing factor</keyword>
<feature type="compositionally biased region" description="Low complexity" evidence="14">
    <location>
        <begin position="1173"/>
        <end position="1184"/>
    </location>
</feature>
<dbReference type="PANTHER" id="PTHR13008:SF7">
    <property type="entry name" value="MAP KINASE-ACTIVATING DEATH DOMAIN PROTEIN"/>
    <property type="match status" value="1"/>
</dbReference>
<evidence type="ECO:0000256" key="6">
    <source>
        <dbReference type="ARBA" id="ARBA00022490"/>
    </source>
</evidence>
<feature type="region of interest" description="Disordered" evidence="14">
    <location>
        <begin position="1065"/>
        <end position="1120"/>
    </location>
</feature>
<dbReference type="InterPro" id="IPR001194">
    <property type="entry name" value="cDENN_dom"/>
</dbReference>
<accession>A0A8C5NP85</accession>
<keyword evidence="5" id="KW-1003">Cell membrane</keyword>
<dbReference type="InterPro" id="IPR005113">
    <property type="entry name" value="uDENN_dom"/>
</dbReference>
<keyword evidence="9" id="KW-0472">Membrane</keyword>
<feature type="compositionally biased region" description="Basic and acidic residues" evidence="14">
    <location>
        <begin position="1142"/>
        <end position="1158"/>
    </location>
</feature>
<dbReference type="InterPro" id="IPR056574">
    <property type="entry name" value="Death_MADD"/>
</dbReference>
<feature type="compositionally biased region" description="Low complexity" evidence="14">
    <location>
        <begin position="626"/>
        <end position="640"/>
    </location>
</feature>
<feature type="region of interest" description="Disordered" evidence="14">
    <location>
        <begin position="904"/>
        <end position="955"/>
    </location>
</feature>
<dbReference type="Gene3D" id="3.30.450.200">
    <property type="match status" value="1"/>
</dbReference>
<feature type="region of interest" description="Disordered" evidence="14">
    <location>
        <begin position="684"/>
        <end position="720"/>
    </location>
</feature>
<dbReference type="GO" id="GO:0005829">
    <property type="term" value="C:cytosol"/>
    <property type="evidence" value="ECO:0007669"/>
    <property type="project" value="TreeGrafter"/>
</dbReference>
<dbReference type="FunFam" id="3.40.50.11500:FF:000002">
    <property type="entry name" value="MAP kinase-activating death domain protein-like Protein"/>
    <property type="match status" value="1"/>
</dbReference>
<comment type="function">
    <text evidence="10">Guanyl-nucleotide exchange factor that regulates small GTPases of the Rab family. Converts GDP-bound inactive form of RAB27A and RAB27B to the GTP-bound active forms. Converts GDP-bound inactive form of RAB3A, RAB3C and RAB3D to the GTP-bound active forms, GTPases involved in synaptic vesicle exocytosis and vesicle secretion. Plays a role in synaptic vesicle formation and in vesicle trafficking at the neuromuscular junction. Involved in up-regulating a post-docking step of synaptic exocytosis in central synapses. Probably by binding to the motor proteins KIF1B and KIF1A, mediates motor-dependent transport of GTP-RAB3A-positive vesicles to the presynaptic nerve terminals. Plays a role in TNFA-mediated activation of the MAPK pathway, including ERK1/2. May link TNFRSF1A with MAP kinase activation. May be involved in the regulation of TNFA-induced apoptosis.</text>
</comment>
<proteinExistence type="inferred from homology"/>
<comment type="subunit">
    <text evidence="11">Interacts (via death domain) with TNFRSF1A (via death domain). Interacts with PIDD1. Interacts with YWHAZ. Interacts (via death domain) with KIF1B; links the motor KIF1B to Rab3-carrying vesicles in anterograde synaptic vesicle transport. Interacts with KIF1A. Interacts (via uDENN domain) with RAB3A, RAB3B, RAB3C and RAB3D; the GTP-bound form of the Rab proteins is preferred for interaction.</text>
</comment>
<evidence type="ECO:0000256" key="12">
    <source>
        <dbReference type="ARBA" id="ARBA00079552"/>
    </source>
</evidence>
<dbReference type="InterPro" id="IPR039980">
    <property type="entry name" value="MADD"/>
</dbReference>
<feature type="compositionally biased region" description="Polar residues" evidence="14">
    <location>
        <begin position="148"/>
        <end position="159"/>
    </location>
</feature>
<feature type="compositionally biased region" description="Low complexity" evidence="14">
    <location>
        <begin position="861"/>
        <end position="874"/>
    </location>
</feature>
<dbReference type="SMART" id="SM00800">
    <property type="entry name" value="uDENN"/>
    <property type="match status" value="1"/>
</dbReference>
<feature type="region of interest" description="Disordered" evidence="14">
    <location>
        <begin position="786"/>
        <end position="875"/>
    </location>
</feature>
<evidence type="ECO:0000256" key="2">
    <source>
        <dbReference type="ARBA" id="ARBA00004496"/>
    </source>
</evidence>
<dbReference type="Pfam" id="PF25328">
    <property type="entry name" value="PH_MADD"/>
    <property type="match status" value="1"/>
</dbReference>
<dbReference type="OMA" id="TKILCLW"/>
<comment type="similarity">
    <text evidence="3">Belongs to the MADD family.</text>
</comment>
<feature type="region of interest" description="Disordered" evidence="14">
    <location>
        <begin position="613"/>
        <end position="640"/>
    </location>
</feature>
<feature type="compositionally biased region" description="Polar residues" evidence="14">
    <location>
        <begin position="696"/>
        <end position="707"/>
    </location>
</feature>
<dbReference type="GO" id="GO:0005886">
    <property type="term" value="C:plasma membrane"/>
    <property type="evidence" value="ECO:0007669"/>
    <property type="project" value="UniProtKB-SubCell"/>
</dbReference>
<dbReference type="SMART" id="SM00801">
    <property type="entry name" value="dDENN"/>
    <property type="match status" value="1"/>
</dbReference>
<dbReference type="InterPro" id="IPR057469">
    <property type="entry name" value="PH_MADD"/>
</dbReference>
<evidence type="ECO:0000256" key="8">
    <source>
        <dbReference type="ARBA" id="ARBA00022703"/>
    </source>
</evidence>
<evidence type="ECO:0000259" key="15">
    <source>
        <dbReference type="PROSITE" id="PS50211"/>
    </source>
</evidence>
<evidence type="ECO:0000256" key="4">
    <source>
        <dbReference type="ARBA" id="ARBA00017868"/>
    </source>
</evidence>
<dbReference type="GO" id="GO:0006915">
    <property type="term" value="P:apoptotic process"/>
    <property type="evidence" value="ECO:0007669"/>
    <property type="project" value="UniProtKB-KW"/>
</dbReference>
<dbReference type="SMART" id="SM00799">
    <property type="entry name" value="DENN"/>
    <property type="match status" value="1"/>
</dbReference>
<feature type="region of interest" description="Disordered" evidence="14">
    <location>
        <begin position="107"/>
        <end position="174"/>
    </location>
</feature>
<dbReference type="InterPro" id="IPR005112">
    <property type="entry name" value="dDENN_dom"/>
</dbReference>
<evidence type="ECO:0000256" key="9">
    <source>
        <dbReference type="ARBA" id="ARBA00023136"/>
    </source>
</evidence>
<evidence type="ECO:0000256" key="10">
    <source>
        <dbReference type="ARBA" id="ARBA00060181"/>
    </source>
</evidence>
<reference evidence="16" key="2">
    <citation type="submission" date="2025-09" db="UniProtKB">
        <authorList>
            <consortium name="Ensembl"/>
        </authorList>
    </citation>
    <scope>IDENTIFICATION</scope>
</reference>
<keyword evidence="8" id="KW-0053">Apoptosis</keyword>
<evidence type="ECO:0000256" key="5">
    <source>
        <dbReference type="ARBA" id="ARBA00022475"/>
    </source>
</evidence>
<dbReference type="PANTHER" id="PTHR13008">
    <property type="entry name" value="MAP-KINASE ACTIVATING DEATH DOMAIN PROTEIN MADD /DENN/AEX-3 C.ELEGANS"/>
    <property type="match status" value="1"/>
</dbReference>
<dbReference type="InterPro" id="IPR037516">
    <property type="entry name" value="Tripartite_DENN"/>
</dbReference>
<sequence length="1640" mass="182943">MVQKKKICSRLLDYLVIIGARHPSSDSVAQTPELLRRYPLEDHADFPLPPDVVFFCQPEGCLSVRQRRMSFRDDTSFVFTLTDKDTGVTRYGICVNFYRSFQKRVPKEKGEGAGGHRAREGQKVPKAGDASAPQEEAGTESSESGSSLQAPSAESTPDVNRSPRSKRLAKGSHRSRNSTLTSLCILSHYPFFSTFRECLYTLKRLVDCCSERLLGKKLGIPRGVQRDTMWRIFTGSLLVEEKSSALLHDLREIEAWIYRLLRSPMPVAGQKRVDVEVLPHELQPALTFALPDPSRFTLVDFPLHLPLELLGVDACLQVLTCILLEHKVVLQSRDYNALSMSVMAFVAMIYPLEYMFPVIPLLPTCMASAEQLLLAPTPYIIGVPASFFLYKLDFKMPDDVWLIDLDTNRVIVPTNAESLPALPEPEASELKKHLKQALASMSLNTQPILNLEKFHEGQEVPLLLGRPQNDLQSTPSTEFNPLIYGNDVDSVDVATRVAMVRFFNSPNVLQGFQMHTRTLRLFPRPVVAFQANSFLASRPKQTPFADKLSRTQAVEYFGEWSLNPTNYAFQRIHNNMFDPALIGDKPKWYAHQLQPIHYRVYDSNSQLAEALNVPAEKETDSDATDDSSGSDSVDYDDSSSSYSSLGDFVSEMMKCDINGDTPNVDPLTHAALGDASEVEFDDFQEYSGDPDEQTMDSENSQENNQPRSSSSTTASSSPSTVIHGVNHLYVTQISEQINDLTGPQEAADSAEIEEKLAAGFSNHLSSLPLQPSFPKISLDRRESDIAAGSMSSSEGVVRKREYDNPYFEPQYGFPTEDEDDEQEESYTPRFNQNLNGSRSQKLLRPNSLKLASDSDADSDSRASSPNSTVSNTSSEGFGGIMSFASSLYRNHSTSFSLSNLALPTKVGRDKNTPFPSLKGNRRALVDQKSSVIKHSPTVKRESPSPQGRSSNSSENQQFLKEVVHNVLDGQGVGWLNMKRVRRLLESEQLRVFVLSKLNRTIQSEEDARQDVIQDVEISRKVYKGMLDLLKCTVLSLEQSYANAGLGGMASVFGLLEIAHTHYYNKEPEKRKRSPTDGSVTPVGKDPASSPRVEPKPAMQLPVPQLMPKPPSPAGKGPREFDTRSLKEENFIASIELWNKHQEVKKQKSLEKTRPEGVKQFDLGETDEKKSQISADSGLSLASGSQKSDFDSIPSGGPTVMVRSTSQDSEVSTVVSNSSGETLGADSDLSSNAGDGPSVENGGNLAGSRGTVSDSEIETNSATSSIFAKSHNLKQSVKDSKGSTPGRGPEDGNQRVYLYEGLLGKERSTLWDQMQFWEDAFLDAVMLEREGMGMDQGPQEMIDRYLSLGEHDRKRLEDDEDRLLATLLHNMIAYMLMIKVNKNDIRKKVRRLMGKSHIGLVHSQQINDILDKLANLNGRELPVRPSGSRHIKKQTFVVHAGTDTTGDIFFMEVCDDCIVLRSNIGTVYERWWYEKLINMTYCPKTKVLCLWRRNGQETQLNKFYTKKCRELYYCVKDSMERAAARQQSIKPGPELGGEFPVQDMKTGEGGLLQVTLEGINLKFMHSQVFIELNHIKKCNTVRGVFVLEEFVPETKEVVSHKYKTPMAHEICYSVLCLFSYVAAIRGKEAENKSKPPRPVSS</sequence>
<dbReference type="GO" id="GO:0005085">
    <property type="term" value="F:guanyl-nucleotide exchange factor activity"/>
    <property type="evidence" value="ECO:0007669"/>
    <property type="project" value="UniProtKB-KW"/>
</dbReference>
<reference evidence="16" key="1">
    <citation type="submission" date="2025-08" db="UniProtKB">
        <authorList>
            <consortium name="Ensembl"/>
        </authorList>
    </citation>
    <scope>IDENTIFICATION</scope>
</reference>
<feature type="compositionally biased region" description="Acidic residues" evidence="14">
    <location>
        <begin position="684"/>
        <end position="695"/>
    </location>
</feature>
<dbReference type="PROSITE" id="PS50211">
    <property type="entry name" value="DENN"/>
    <property type="match status" value="1"/>
</dbReference>